<organism evidence="4 5">
    <name type="scientific">Geoalkalibacter ferrihydriticus DSM 17813</name>
    <dbReference type="NCBI Taxonomy" id="1121915"/>
    <lineage>
        <taxon>Bacteria</taxon>
        <taxon>Pseudomonadati</taxon>
        <taxon>Thermodesulfobacteriota</taxon>
        <taxon>Desulfuromonadia</taxon>
        <taxon>Desulfuromonadales</taxon>
        <taxon>Geoalkalibacteraceae</taxon>
        <taxon>Geoalkalibacter</taxon>
    </lineage>
</organism>
<dbReference type="NCBIfam" id="NF038128">
    <property type="entry name" value="choice_anch_J"/>
    <property type="match status" value="1"/>
</dbReference>
<evidence type="ECO:0000313" key="5">
    <source>
        <dbReference type="Proteomes" id="UP000035068"/>
    </source>
</evidence>
<name>A0A0C2EH61_9BACT</name>
<evidence type="ECO:0000256" key="1">
    <source>
        <dbReference type="SAM" id="MobiDB-lite"/>
    </source>
</evidence>
<dbReference type="Proteomes" id="UP000035068">
    <property type="component" value="Unassembled WGS sequence"/>
</dbReference>
<dbReference type="RefSeq" id="WP_040096680.1">
    <property type="nucleotide sequence ID" value="NZ_JWJD01000001.1"/>
</dbReference>
<evidence type="ECO:0000313" key="4">
    <source>
        <dbReference type="EMBL" id="KIH78003.1"/>
    </source>
</evidence>
<feature type="domain" description="Cleaved adhesin" evidence="3">
    <location>
        <begin position="42"/>
        <end position="186"/>
    </location>
</feature>
<dbReference type="SUPFAM" id="SSF49899">
    <property type="entry name" value="Concanavalin A-like lectins/glucanases"/>
    <property type="match status" value="1"/>
</dbReference>
<evidence type="ECO:0008006" key="6">
    <source>
        <dbReference type="Google" id="ProtNLM"/>
    </source>
</evidence>
<gene>
    <name evidence="4" type="ORF">GFER_05235</name>
</gene>
<reference evidence="4 5" key="1">
    <citation type="submission" date="2014-12" db="EMBL/GenBank/DDBJ databases">
        <title>Genomes of Geoalkalibacter ferrihydriticus and Geoalkalibacter subterraneus, two haloalkaliphilic metal-reducing members of the Geobacteraceae.</title>
        <authorList>
            <person name="Badalamenti J.P."/>
            <person name="Torres C.I."/>
            <person name="Krajmalnik-Brown R."/>
            <person name="Bond D.R."/>
        </authorList>
    </citation>
    <scope>NUCLEOTIDE SEQUENCE [LARGE SCALE GENOMIC DNA]</scope>
    <source>
        <strain evidence="4 5">DSM 17813</strain>
    </source>
</reference>
<dbReference type="Pfam" id="PF07581">
    <property type="entry name" value="Glug"/>
    <property type="match status" value="2"/>
</dbReference>
<proteinExistence type="predicted"/>
<sequence length="942" mass="99534">MGVVCIGSGTMGGRGCWKFLVQLVFGLALLCFSVGALGAQSVESFEGAFPPEGWSLYNAGSSNLPWEKTDALGHSGSSSAFHDFHSTVYQDSWLITPQISVAHGDVVSFWEYTQFADDYDRHSLWVCEEDCLTPPVNWTEMREFSAPEQVWREQTVDLSAYAGSQVYLAFRYQGEYATRWLIDDVALPQAPFAGSGTQENPYQIATATQLDAVRNYLDKHFILIADIDLDTAPYNDGIGWVPIGTSGTHFVGSFDGDGHVISSLFIDSPVTETDIYDVGLFGYIGTGAAISNLQINGAIVRGGINTTGSLVGDSYQASISNVGAANVDVAGPGLVGGLVGFNNWQSTLSDSYAAGIVASSGNSPIGGLTGENYGTISRCFAVVDVDAEGINPRYAGGLVGLAYDCNIIDSYASGAVRGKTYVGGLVGDLGTFGSGDIVRSYATGNVAGDGDDVGGLVGRMASGNITQSFAIGEVRGGSYRVGGLVGYLLSGSLADVYATGSATAEYDYVGGLVGEGTNATITNAYAVGVVQGDRDLGGLVGIQSGLNVFNSYYNSETTGQSDTGKGEPKTTAELKQQATFSDAWAIVADPDMDEAYPVLVWQGEKNYDGDPQWVIGTRIPAFSVTPTSGPGGSISPSSVQSIANGATAQFTITPDDGYVIGEVGGTCGGSLNGNVYTTDAITQGCTVIANFQIIPVDPGPADPDPIDPDPIDPDPIDPDPIDPDPVDPDPVDPDPLLPVQIEKDYVDAPRIVASHRLTRRDPQSGMVLSVTRAHSEVPNSTVEVNEEDPDNPSVLMSAAIETAEGRNLTVQAEAYGDGRAVHRVILAAEEAENEIVTQAVSRFTDAFTLIEEEGRVTTWAPLPPKDARKWRAVVATQSDGESRLWYEICETQCEDEGNWDLSSLTLAGDQSFEAGNEIEIGEDGVDGAQIRIETDVTRQIRF</sequence>
<evidence type="ECO:0000259" key="2">
    <source>
        <dbReference type="Pfam" id="PF07581"/>
    </source>
</evidence>
<dbReference type="Gene3D" id="2.60.120.200">
    <property type="match status" value="1"/>
</dbReference>
<dbReference type="Gene3D" id="2.160.20.110">
    <property type="match status" value="2"/>
</dbReference>
<dbReference type="Pfam" id="PF07675">
    <property type="entry name" value="Cleaved_Adhesin"/>
    <property type="match status" value="1"/>
</dbReference>
<feature type="domain" description="GLUG" evidence="2">
    <location>
        <begin position="393"/>
        <end position="416"/>
    </location>
</feature>
<keyword evidence="5" id="KW-1185">Reference proteome</keyword>
<feature type="domain" description="GLUG" evidence="2">
    <location>
        <begin position="477"/>
        <end position="502"/>
    </location>
</feature>
<feature type="compositionally biased region" description="Acidic residues" evidence="1">
    <location>
        <begin position="704"/>
        <end position="732"/>
    </location>
</feature>
<dbReference type="InterPro" id="IPR011493">
    <property type="entry name" value="GLUG"/>
</dbReference>
<evidence type="ECO:0000259" key="3">
    <source>
        <dbReference type="Pfam" id="PF07675"/>
    </source>
</evidence>
<protein>
    <recommendedName>
        <fullName evidence="6">GLUG domain-containing protein</fullName>
    </recommendedName>
</protein>
<dbReference type="AlphaFoldDB" id="A0A0C2EH61"/>
<dbReference type="InterPro" id="IPR011628">
    <property type="entry name" value="Cleaved_adhesin"/>
</dbReference>
<dbReference type="InterPro" id="IPR013320">
    <property type="entry name" value="ConA-like_dom_sf"/>
</dbReference>
<feature type="region of interest" description="Disordered" evidence="1">
    <location>
        <begin position="696"/>
        <end position="732"/>
    </location>
</feature>
<dbReference type="EMBL" id="JWJD01000001">
    <property type="protein sequence ID" value="KIH78003.1"/>
    <property type="molecule type" value="Genomic_DNA"/>
</dbReference>
<accession>A0A0C2EH61</accession>
<comment type="caution">
    <text evidence="4">The sequence shown here is derived from an EMBL/GenBank/DDBJ whole genome shotgun (WGS) entry which is preliminary data.</text>
</comment>